<dbReference type="Pfam" id="PF14528">
    <property type="entry name" value="LAGLIDADG_3"/>
    <property type="match status" value="2"/>
</dbReference>
<proteinExistence type="predicted"/>
<dbReference type="InterPro" id="IPR004860">
    <property type="entry name" value="LAGLIDADG_dom"/>
</dbReference>
<evidence type="ECO:0000313" key="2">
    <source>
        <dbReference type="EMBL" id="OUA07269.1"/>
    </source>
</evidence>
<sequence>MQIEQKKKSKCKLSKAEIIHMYAEGESTSEIAMFANVSARYIRMVLSDSNVPRRAIGSWKRKYDITENYFKTWSNNMAYILGFIAADGVIQKENQCVSISQKESYILENIKKELKTNQPLYQNKKTGVYMLNINSKTIKDDLMNIHGIMPCKSFNIEFPFVPEEYLHHFVRGYFDGDGYVKYETYTVNFVGGSYNFMNSLHQILQNRNLRADLLNQNKHYRVILSGRKSIQLFSNWIYKDKDIYLHRKFEVFQKESLSLDQLQDRKLKQTQTAVKQRKQNFLEEYMKNKCNATTCSNLEISESAFKRWLKNDNQFKRDYEKINLTMSTSDN</sequence>
<reference evidence="2 3" key="1">
    <citation type="submission" date="2016-10" db="EMBL/GenBank/DDBJ databases">
        <title>Comparative genomics of Bacillus thuringiensis reveals a path to pathogens against multiple invertebrate hosts.</title>
        <authorList>
            <person name="Zheng J."/>
            <person name="Gao Q."/>
            <person name="Liu H."/>
            <person name="Peng D."/>
            <person name="Ruan L."/>
            <person name="Sun M."/>
        </authorList>
    </citation>
    <scope>NUCLEOTIDE SEQUENCE [LARGE SCALE GENOMIC DNA]</scope>
    <source>
        <strain evidence="2">CTC</strain>
    </source>
</reference>
<dbReference type="Proteomes" id="UP000195030">
    <property type="component" value="Unassembled WGS sequence"/>
</dbReference>
<keyword evidence="2" id="KW-0255">Endonuclease</keyword>
<dbReference type="InterPro" id="IPR027434">
    <property type="entry name" value="Homing_endonucl"/>
</dbReference>
<name>A0A243GHQ2_BACTF</name>
<feature type="domain" description="DOD-type homing endonuclease" evidence="1">
    <location>
        <begin position="80"/>
        <end position="209"/>
    </location>
</feature>
<dbReference type="PROSITE" id="PS50819">
    <property type="entry name" value="INTEIN_ENDONUCLEASE"/>
    <property type="match status" value="1"/>
</dbReference>
<dbReference type="GO" id="GO:0004519">
    <property type="term" value="F:endonuclease activity"/>
    <property type="evidence" value="ECO:0007669"/>
    <property type="project" value="UniProtKB-KW"/>
</dbReference>
<keyword evidence="2" id="KW-0540">Nuclease</keyword>
<gene>
    <name evidence="2" type="ORF">BK772_17580</name>
</gene>
<protein>
    <submittedName>
        <fullName evidence="2">Endonuclease</fullName>
    </submittedName>
</protein>
<dbReference type="AlphaFoldDB" id="A0A243GHQ2"/>
<dbReference type="InterPro" id="IPR004042">
    <property type="entry name" value="Intein_endonuc_central"/>
</dbReference>
<dbReference type="SUPFAM" id="SSF55608">
    <property type="entry name" value="Homing endonucleases"/>
    <property type="match status" value="2"/>
</dbReference>
<evidence type="ECO:0000313" key="3">
    <source>
        <dbReference type="Proteomes" id="UP000195030"/>
    </source>
</evidence>
<organism evidence="2 3">
    <name type="scientific">Bacillus thuringiensis subsp. finitimus</name>
    <dbReference type="NCBI Taxonomy" id="29337"/>
    <lineage>
        <taxon>Bacteria</taxon>
        <taxon>Bacillati</taxon>
        <taxon>Bacillota</taxon>
        <taxon>Bacilli</taxon>
        <taxon>Bacillales</taxon>
        <taxon>Bacillaceae</taxon>
        <taxon>Bacillus</taxon>
        <taxon>Bacillus cereus group</taxon>
    </lineage>
</organism>
<keyword evidence="2" id="KW-0378">Hydrolase</keyword>
<dbReference type="EMBL" id="NFEL01000047">
    <property type="protein sequence ID" value="OUA07269.1"/>
    <property type="molecule type" value="Genomic_DNA"/>
</dbReference>
<comment type="caution">
    <text evidence="2">The sequence shown here is derived from an EMBL/GenBank/DDBJ whole genome shotgun (WGS) entry which is preliminary data.</text>
</comment>
<evidence type="ECO:0000259" key="1">
    <source>
        <dbReference type="PROSITE" id="PS50819"/>
    </source>
</evidence>
<dbReference type="Gene3D" id="3.10.28.10">
    <property type="entry name" value="Homing endonucleases"/>
    <property type="match status" value="1"/>
</dbReference>
<accession>A0A243GHQ2</accession>
<dbReference type="RefSeq" id="WP_060631059.1">
    <property type="nucleotide sequence ID" value="NZ_NFEL01000047.1"/>
</dbReference>